<dbReference type="EMBL" id="JAOH01000002">
    <property type="protein sequence ID" value="EUA61238.1"/>
    <property type="molecule type" value="Genomic_DNA"/>
</dbReference>
<evidence type="ECO:0000313" key="1">
    <source>
        <dbReference type="EMBL" id="EUA61238.1"/>
    </source>
</evidence>
<dbReference type="AlphaFoldDB" id="A0A829QE49"/>
<organism evidence="1 2">
    <name type="scientific">Mycobacteroides abscessus 1948</name>
    <dbReference type="NCBI Taxonomy" id="1299323"/>
    <lineage>
        <taxon>Bacteria</taxon>
        <taxon>Bacillati</taxon>
        <taxon>Actinomycetota</taxon>
        <taxon>Actinomycetes</taxon>
        <taxon>Mycobacteriales</taxon>
        <taxon>Mycobacteriaceae</taxon>
        <taxon>Mycobacteroides</taxon>
        <taxon>Mycobacteroides abscessus</taxon>
    </lineage>
</organism>
<gene>
    <name evidence="1" type="ORF">I542_1377</name>
</gene>
<sequence>MEPREFRQRSMFFGEGMRACLAIVLFSGGTSRGLAFEV</sequence>
<evidence type="ECO:0000313" key="2">
    <source>
        <dbReference type="Proteomes" id="UP000021210"/>
    </source>
</evidence>
<comment type="caution">
    <text evidence="1">The sequence shown here is derived from an EMBL/GenBank/DDBJ whole genome shotgun (WGS) entry which is preliminary data.</text>
</comment>
<name>A0A829QE49_9MYCO</name>
<reference evidence="1 2" key="1">
    <citation type="submission" date="2013-12" db="EMBL/GenBank/DDBJ databases">
        <authorList>
            <person name="Zelazny A."/>
            <person name="Olivier K."/>
            <person name="Holland S."/>
            <person name="Lenaerts A."/>
            <person name="Ordway D."/>
            <person name="DeGroote M.A."/>
            <person name="Parker T."/>
            <person name="Sizemore C."/>
            <person name="Tallon L.J."/>
            <person name="Sadzewicz L.K."/>
            <person name="Sengamalay N."/>
            <person name="Fraser C.M."/>
            <person name="Hine E."/>
            <person name="Shefchek K.A."/>
            <person name="Das S.P."/>
            <person name="Tettelin H."/>
        </authorList>
    </citation>
    <scope>NUCLEOTIDE SEQUENCE [LARGE SCALE GENOMIC DNA]</scope>
    <source>
        <strain evidence="1 2">1948</strain>
    </source>
</reference>
<accession>A0A829QE49</accession>
<proteinExistence type="predicted"/>
<dbReference type="Proteomes" id="UP000021210">
    <property type="component" value="Unassembled WGS sequence"/>
</dbReference>
<protein>
    <submittedName>
        <fullName evidence="1">Uncharacterized protein</fullName>
    </submittedName>
</protein>